<protein>
    <recommendedName>
        <fullName evidence="1">Coatomer beta subunit appendage platform domain-containing protein</fullName>
    </recommendedName>
</protein>
<dbReference type="GO" id="GO:0006886">
    <property type="term" value="P:intracellular protein transport"/>
    <property type="evidence" value="ECO:0007669"/>
    <property type="project" value="InterPro"/>
</dbReference>
<dbReference type="GO" id="GO:0030126">
    <property type="term" value="C:COPI vesicle coat"/>
    <property type="evidence" value="ECO:0007669"/>
    <property type="project" value="InterPro"/>
</dbReference>
<dbReference type="Pfam" id="PF14806">
    <property type="entry name" value="Coatomer_b_Cpla"/>
    <property type="match status" value="1"/>
</dbReference>
<dbReference type="AlphaFoldDB" id="A0AA39H6B1"/>
<name>A0AA39H6B1_9BILA</name>
<dbReference type="Proteomes" id="UP001175271">
    <property type="component" value="Unassembled WGS sequence"/>
</dbReference>
<dbReference type="PANTHER" id="PTHR10635:SF0">
    <property type="entry name" value="COATOMER SUBUNIT BETA"/>
    <property type="match status" value="1"/>
</dbReference>
<feature type="domain" description="Coatomer beta subunit appendage platform" evidence="1">
    <location>
        <begin position="58"/>
        <end position="134"/>
    </location>
</feature>
<proteinExistence type="predicted"/>
<dbReference type="GO" id="GO:0006891">
    <property type="term" value="P:intra-Golgi vesicle-mediated transport"/>
    <property type="evidence" value="ECO:0007669"/>
    <property type="project" value="TreeGrafter"/>
</dbReference>
<sequence>MQRYRRQFEMAIRAPRTEIHWKLVDKPSPITLAPNDFANIKATVKVASTENAVIFPTIAYDDIHIDIMDYIVPGSCTDCEFEWENKVIVNTPITDLREYLDHISKKTNMKLLTADAALDGDCGLTAANFCAHSITSPW</sequence>
<evidence type="ECO:0000313" key="2">
    <source>
        <dbReference type="EMBL" id="KAK0399073.1"/>
    </source>
</evidence>
<reference evidence="2" key="1">
    <citation type="submission" date="2023-06" db="EMBL/GenBank/DDBJ databases">
        <title>Genomic analysis of the entomopathogenic nematode Steinernema hermaphroditum.</title>
        <authorList>
            <person name="Schwarz E.M."/>
            <person name="Heppert J.K."/>
            <person name="Baniya A."/>
            <person name="Schwartz H.T."/>
            <person name="Tan C.-H."/>
            <person name="Antoshechkin I."/>
            <person name="Sternberg P.W."/>
            <person name="Goodrich-Blair H."/>
            <person name="Dillman A.R."/>
        </authorList>
    </citation>
    <scope>NUCLEOTIDE SEQUENCE</scope>
    <source>
        <strain evidence="2">PS9179</strain>
        <tissue evidence="2">Whole animal</tissue>
    </source>
</reference>
<accession>A0AA39H6B1</accession>
<comment type="caution">
    <text evidence="2">The sequence shown here is derived from an EMBL/GenBank/DDBJ whole genome shotgun (WGS) entry which is preliminary data.</text>
</comment>
<dbReference type="EMBL" id="JAUCMV010000005">
    <property type="protein sequence ID" value="KAK0399073.1"/>
    <property type="molecule type" value="Genomic_DNA"/>
</dbReference>
<dbReference type="GO" id="GO:0000139">
    <property type="term" value="C:Golgi membrane"/>
    <property type="evidence" value="ECO:0007669"/>
    <property type="project" value="UniProtKB-SubCell"/>
</dbReference>
<dbReference type="PANTHER" id="PTHR10635">
    <property type="entry name" value="COATOMER SUBUNIT BETA"/>
    <property type="match status" value="1"/>
</dbReference>
<evidence type="ECO:0000313" key="3">
    <source>
        <dbReference type="Proteomes" id="UP001175271"/>
    </source>
</evidence>
<gene>
    <name evidence="2" type="ORF">QR680_002889</name>
</gene>
<evidence type="ECO:0000259" key="1">
    <source>
        <dbReference type="Pfam" id="PF14806"/>
    </source>
</evidence>
<dbReference type="InterPro" id="IPR016460">
    <property type="entry name" value="COPB1"/>
</dbReference>
<dbReference type="InterPro" id="IPR029446">
    <property type="entry name" value="COPB1_appendage_platform_dom"/>
</dbReference>
<dbReference type="GO" id="GO:0005198">
    <property type="term" value="F:structural molecule activity"/>
    <property type="evidence" value="ECO:0007669"/>
    <property type="project" value="InterPro"/>
</dbReference>
<keyword evidence="3" id="KW-1185">Reference proteome</keyword>
<organism evidence="2 3">
    <name type="scientific">Steinernema hermaphroditum</name>
    <dbReference type="NCBI Taxonomy" id="289476"/>
    <lineage>
        <taxon>Eukaryota</taxon>
        <taxon>Metazoa</taxon>
        <taxon>Ecdysozoa</taxon>
        <taxon>Nematoda</taxon>
        <taxon>Chromadorea</taxon>
        <taxon>Rhabditida</taxon>
        <taxon>Tylenchina</taxon>
        <taxon>Panagrolaimomorpha</taxon>
        <taxon>Strongyloidoidea</taxon>
        <taxon>Steinernematidae</taxon>
        <taxon>Steinernema</taxon>
    </lineage>
</organism>
<dbReference type="GO" id="GO:0006888">
    <property type="term" value="P:endoplasmic reticulum to Golgi vesicle-mediated transport"/>
    <property type="evidence" value="ECO:0007669"/>
    <property type="project" value="TreeGrafter"/>
</dbReference>